<dbReference type="Gene3D" id="2.60.40.1180">
    <property type="entry name" value="Golgi alpha-mannosidase II"/>
    <property type="match status" value="1"/>
</dbReference>
<dbReference type="AlphaFoldDB" id="A0A3M7D7A5"/>
<name>A0A3M7D7A5_HORWE</name>
<dbReference type="EMBL" id="QWIN01000074">
    <property type="protein sequence ID" value="RMY60120.1"/>
    <property type="molecule type" value="Genomic_DNA"/>
</dbReference>
<evidence type="ECO:0008006" key="3">
    <source>
        <dbReference type="Google" id="ProtNLM"/>
    </source>
</evidence>
<accession>A0A3M7D7A5</accession>
<gene>
    <name evidence="1" type="ORF">D0865_01706</name>
</gene>
<dbReference type="SUPFAM" id="SSF51011">
    <property type="entry name" value="Glycosyl hydrolase domain"/>
    <property type="match status" value="1"/>
</dbReference>
<protein>
    <recommendedName>
        <fullName evidence="3">Glycosyl hydrolase family 30 beta sandwich domain-containing protein</fullName>
    </recommendedName>
</protein>
<dbReference type="InterPro" id="IPR013780">
    <property type="entry name" value="Glyco_hydro_b"/>
</dbReference>
<evidence type="ECO:0000313" key="2">
    <source>
        <dbReference type="Proteomes" id="UP000270230"/>
    </source>
</evidence>
<organism evidence="1 2">
    <name type="scientific">Hortaea werneckii</name>
    <name type="common">Black yeast</name>
    <name type="synonym">Cladosporium werneckii</name>
    <dbReference type="NCBI Taxonomy" id="91943"/>
    <lineage>
        <taxon>Eukaryota</taxon>
        <taxon>Fungi</taxon>
        <taxon>Dikarya</taxon>
        <taxon>Ascomycota</taxon>
        <taxon>Pezizomycotina</taxon>
        <taxon>Dothideomycetes</taxon>
        <taxon>Dothideomycetidae</taxon>
        <taxon>Mycosphaerellales</taxon>
        <taxon>Teratosphaeriaceae</taxon>
        <taxon>Hortaea</taxon>
    </lineage>
</organism>
<dbReference type="Proteomes" id="UP000270230">
    <property type="component" value="Unassembled WGS sequence"/>
</dbReference>
<sequence>MSTVKIQACVRGAGNWLVVLNWTGQPQRWTVAEGITVDRVVMSTLHAREPAQGTRTIELTAWEGILCLCK</sequence>
<proteinExistence type="predicted"/>
<evidence type="ECO:0000313" key="1">
    <source>
        <dbReference type="EMBL" id="RMY60120.1"/>
    </source>
</evidence>
<comment type="caution">
    <text evidence="1">The sequence shown here is derived from an EMBL/GenBank/DDBJ whole genome shotgun (WGS) entry which is preliminary data.</text>
</comment>
<reference evidence="1 2" key="1">
    <citation type="journal article" date="2018" name="BMC Genomics">
        <title>Genomic evidence for intraspecific hybridization in a clonal and extremely halotolerant yeast.</title>
        <authorList>
            <person name="Gostincar C."/>
            <person name="Stajich J.E."/>
            <person name="Zupancic J."/>
            <person name="Zalar P."/>
            <person name="Gunde-Cimerman N."/>
        </authorList>
    </citation>
    <scope>NUCLEOTIDE SEQUENCE [LARGE SCALE GENOMIC DNA]</scope>
    <source>
        <strain evidence="1 2">EXF-151</strain>
    </source>
</reference>